<reference evidence="1 2" key="1">
    <citation type="journal article" date="2021" name="Elife">
        <title>Chloroplast acquisition without the gene transfer in kleptoplastic sea slugs, Plakobranchus ocellatus.</title>
        <authorList>
            <person name="Maeda T."/>
            <person name="Takahashi S."/>
            <person name="Yoshida T."/>
            <person name="Shimamura S."/>
            <person name="Takaki Y."/>
            <person name="Nagai Y."/>
            <person name="Toyoda A."/>
            <person name="Suzuki Y."/>
            <person name="Arimoto A."/>
            <person name="Ishii H."/>
            <person name="Satoh N."/>
            <person name="Nishiyama T."/>
            <person name="Hasebe M."/>
            <person name="Maruyama T."/>
            <person name="Minagawa J."/>
            <person name="Obokata J."/>
            <person name="Shigenobu S."/>
        </authorList>
    </citation>
    <scope>NUCLEOTIDE SEQUENCE [LARGE SCALE GENOMIC DNA]</scope>
</reference>
<evidence type="ECO:0000313" key="2">
    <source>
        <dbReference type="Proteomes" id="UP000762676"/>
    </source>
</evidence>
<dbReference type="AlphaFoldDB" id="A0AAV4H3C0"/>
<dbReference type="EMBL" id="BMAT01008773">
    <property type="protein sequence ID" value="GFR92413.1"/>
    <property type="molecule type" value="Genomic_DNA"/>
</dbReference>
<comment type="caution">
    <text evidence="1">The sequence shown here is derived from an EMBL/GenBank/DDBJ whole genome shotgun (WGS) entry which is preliminary data.</text>
</comment>
<gene>
    <name evidence="1" type="ORF">ElyMa_004352300</name>
</gene>
<accession>A0AAV4H3C0</accession>
<evidence type="ECO:0000313" key="1">
    <source>
        <dbReference type="EMBL" id="GFR92413.1"/>
    </source>
</evidence>
<proteinExistence type="predicted"/>
<organism evidence="1 2">
    <name type="scientific">Elysia marginata</name>
    <dbReference type="NCBI Taxonomy" id="1093978"/>
    <lineage>
        <taxon>Eukaryota</taxon>
        <taxon>Metazoa</taxon>
        <taxon>Spiralia</taxon>
        <taxon>Lophotrochozoa</taxon>
        <taxon>Mollusca</taxon>
        <taxon>Gastropoda</taxon>
        <taxon>Heterobranchia</taxon>
        <taxon>Euthyneura</taxon>
        <taxon>Panpulmonata</taxon>
        <taxon>Sacoglossa</taxon>
        <taxon>Placobranchoidea</taxon>
        <taxon>Plakobranchidae</taxon>
        <taxon>Elysia</taxon>
    </lineage>
</organism>
<dbReference type="Proteomes" id="UP000762676">
    <property type="component" value="Unassembled WGS sequence"/>
</dbReference>
<sequence>MFSLSRCGCRKTQKLVRHMRPSNENRAICPLPTTRSPITAQQQRHQSGVRVVALGCIFRLSSWPDLTSAHDPWPAPPDLRPQSCSTQTVALTPGAVCTHVDNQDYG</sequence>
<keyword evidence="2" id="KW-1185">Reference proteome</keyword>
<protein>
    <submittedName>
        <fullName evidence="1">Uncharacterized protein</fullName>
    </submittedName>
</protein>
<name>A0AAV4H3C0_9GAST</name>